<gene>
    <name evidence="3" type="ORF">PG999_004053</name>
</gene>
<dbReference type="Proteomes" id="UP001392437">
    <property type="component" value="Unassembled WGS sequence"/>
</dbReference>
<reference evidence="3 4" key="1">
    <citation type="submission" date="2023-01" db="EMBL/GenBank/DDBJ databases">
        <title>Analysis of 21 Apiospora genomes using comparative genomics revels a genus with tremendous synthesis potential of carbohydrate active enzymes and secondary metabolites.</title>
        <authorList>
            <person name="Sorensen T."/>
        </authorList>
    </citation>
    <scope>NUCLEOTIDE SEQUENCE [LARGE SCALE GENOMIC DNA]</scope>
    <source>
        <strain evidence="3 4">CBS 117206</strain>
    </source>
</reference>
<feature type="coiled-coil region" evidence="1">
    <location>
        <begin position="78"/>
        <end position="196"/>
    </location>
</feature>
<feature type="compositionally biased region" description="Basic and acidic residues" evidence="2">
    <location>
        <begin position="211"/>
        <end position="221"/>
    </location>
</feature>
<evidence type="ECO:0000256" key="1">
    <source>
        <dbReference type="SAM" id="Coils"/>
    </source>
</evidence>
<sequence length="221" mass="26026">MEQNTANDGVTLHQPASIAITEEFFDNIASKLAHATGNINQARHIAKQAVVEHLLRKAGIKQVDDMVSKLDHIYGMDIQVLQRDNQGLQNDIQIYLRDNEELQDKNYKLQEEKESLKTDNKGLQAEYEELDTDIERLNLENEELRVEKETLRIEYKELQAGYKELDAEIERLRYKNDELQHKNKELQRMRRVQTEKKELQDFIEQNNKPARSNDRLRKGKL</sequence>
<evidence type="ECO:0000313" key="3">
    <source>
        <dbReference type="EMBL" id="KAK8124135.1"/>
    </source>
</evidence>
<dbReference type="AlphaFoldDB" id="A0AAW0R5E3"/>
<feature type="region of interest" description="Disordered" evidence="2">
    <location>
        <begin position="197"/>
        <end position="221"/>
    </location>
</feature>
<protein>
    <submittedName>
        <fullName evidence="3">Uncharacterized protein</fullName>
    </submittedName>
</protein>
<accession>A0AAW0R5E3</accession>
<evidence type="ECO:0000313" key="4">
    <source>
        <dbReference type="Proteomes" id="UP001392437"/>
    </source>
</evidence>
<organism evidence="3 4">
    <name type="scientific">Apiospora kogelbergensis</name>
    <dbReference type="NCBI Taxonomy" id="1337665"/>
    <lineage>
        <taxon>Eukaryota</taxon>
        <taxon>Fungi</taxon>
        <taxon>Dikarya</taxon>
        <taxon>Ascomycota</taxon>
        <taxon>Pezizomycotina</taxon>
        <taxon>Sordariomycetes</taxon>
        <taxon>Xylariomycetidae</taxon>
        <taxon>Amphisphaeriales</taxon>
        <taxon>Apiosporaceae</taxon>
        <taxon>Apiospora</taxon>
    </lineage>
</organism>
<comment type="caution">
    <text evidence="3">The sequence shown here is derived from an EMBL/GenBank/DDBJ whole genome shotgun (WGS) entry which is preliminary data.</text>
</comment>
<name>A0AAW0R5E3_9PEZI</name>
<proteinExistence type="predicted"/>
<evidence type="ECO:0000256" key="2">
    <source>
        <dbReference type="SAM" id="MobiDB-lite"/>
    </source>
</evidence>
<dbReference type="EMBL" id="JAQQWP010000003">
    <property type="protein sequence ID" value="KAK8124135.1"/>
    <property type="molecule type" value="Genomic_DNA"/>
</dbReference>
<keyword evidence="4" id="KW-1185">Reference proteome</keyword>
<keyword evidence="1" id="KW-0175">Coiled coil</keyword>